<reference evidence="1 2" key="1">
    <citation type="submission" date="2023-08" db="EMBL/GenBank/DDBJ databases">
        <authorList>
            <person name="Park J.-S."/>
        </authorList>
    </citation>
    <scope>NUCLEOTIDE SEQUENCE [LARGE SCALE GENOMIC DNA]</scope>
    <source>
        <strain evidence="1 2">2205SS18-9</strain>
    </source>
</reference>
<proteinExistence type="predicted"/>
<evidence type="ECO:0000313" key="2">
    <source>
        <dbReference type="Proteomes" id="UP001231941"/>
    </source>
</evidence>
<dbReference type="Proteomes" id="UP001231941">
    <property type="component" value="Unassembled WGS sequence"/>
</dbReference>
<protein>
    <submittedName>
        <fullName evidence="1">Uncharacterized protein</fullName>
    </submittedName>
</protein>
<gene>
    <name evidence="1" type="ORF">Q5Y73_14170</name>
</gene>
<dbReference type="RefSeq" id="WP_305992567.1">
    <property type="nucleotide sequence ID" value="NZ_JAVAMP010000006.1"/>
</dbReference>
<evidence type="ECO:0000313" key="1">
    <source>
        <dbReference type="EMBL" id="MDP5275259.1"/>
    </source>
</evidence>
<organism evidence="1 2">
    <name type="scientific">Chengkuizengella axinellae</name>
    <dbReference type="NCBI Taxonomy" id="3064388"/>
    <lineage>
        <taxon>Bacteria</taxon>
        <taxon>Bacillati</taxon>
        <taxon>Bacillota</taxon>
        <taxon>Bacilli</taxon>
        <taxon>Bacillales</taxon>
        <taxon>Paenibacillaceae</taxon>
        <taxon>Chengkuizengella</taxon>
    </lineage>
</organism>
<accession>A0ABT9J0W6</accession>
<name>A0ABT9J0W6_9BACL</name>
<keyword evidence="2" id="KW-1185">Reference proteome</keyword>
<sequence>MATENNLITADETGKITINHPEIIDFIKGVSMNSNLDNVMNTEGHVIKPEDLISAGVINNNFC</sequence>
<dbReference type="EMBL" id="JAVAMP010000006">
    <property type="protein sequence ID" value="MDP5275259.1"/>
    <property type="molecule type" value="Genomic_DNA"/>
</dbReference>
<comment type="caution">
    <text evidence="1">The sequence shown here is derived from an EMBL/GenBank/DDBJ whole genome shotgun (WGS) entry which is preliminary data.</text>
</comment>